<reference evidence="1" key="1">
    <citation type="journal article" date="2014" name="Int. J. Syst. Evol. Microbiol.">
        <title>Complete genome sequence of Corynebacterium casei LMG S-19264T (=DSM 44701T), isolated from a smear-ripened cheese.</title>
        <authorList>
            <consortium name="US DOE Joint Genome Institute (JGI-PGF)"/>
            <person name="Walter F."/>
            <person name="Albersmeier A."/>
            <person name="Kalinowski J."/>
            <person name="Ruckert C."/>
        </authorList>
    </citation>
    <scope>NUCLEOTIDE SEQUENCE</scope>
    <source>
        <strain evidence="1">CGMCC 1.12987</strain>
    </source>
</reference>
<accession>A0A917LFJ2</accession>
<dbReference type="Proteomes" id="UP000644756">
    <property type="component" value="Unassembled WGS sequence"/>
</dbReference>
<sequence>MANEWKYAKTITGAARAWENVNPAKQDSIWGSFGGPLLDQVEDGAIELAKQSGLSVLDAAGLIVATLFDRLDNQAHGISRKGCTSSGNPAPDLPEDNIVEQINWRISDVKVALVQAGFKDTPENIKRLLDNRFSRTLREQSISEGWDIISEIIDGTDGLALLEESNEDPEEATYICCNCEHEQIGGNNCEKCGSDKLEHIDAYQNEGVAK</sequence>
<dbReference type="AlphaFoldDB" id="A0A917LFJ2"/>
<protein>
    <submittedName>
        <fullName evidence="1">Uncharacterized protein</fullName>
    </submittedName>
</protein>
<proteinExistence type="predicted"/>
<organism evidence="1 2">
    <name type="scientific">Paenibacillus abyssi</name>
    <dbReference type="NCBI Taxonomy" id="1340531"/>
    <lineage>
        <taxon>Bacteria</taxon>
        <taxon>Bacillati</taxon>
        <taxon>Bacillota</taxon>
        <taxon>Bacilli</taxon>
        <taxon>Bacillales</taxon>
        <taxon>Paenibacillaceae</taxon>
        <taxon>Paenibacillus</taxon>
    </lineage>
</organism>
<gene>
    <name evidence="1" type="ORF">GCM10010916_39040</name>
</gene>
<reference evidence="1" key="2">
    <citation type="submission" date="2020-09" db="EMBL/GenBank/DDBJ databases">
        <authorList>
            <person name="Sun Q."/>
            <person name="Zhou Y."/>
        </authorList>
    </citation>
    <scope>NUCLEOTIDE SEQUENCE</scope>
    <source>
        <strain evidence="1">CGMCC 1.12987</strain>
    </source>
</reference>
<name>A0A917LFJ2_9BACL</name>
<comment type="caution">
    <text evidence="1">The sequence shown here is derived from an EMBL/GenBank/DDBJ whole genome shotgun (WGS) entry which is preliminary data.</text>
</comment>
<dbReference type="EMBL" id="BMGR01000014">
    <property type="protein sequence ID" value="GGG18395.1"/>
    <property type="molecule type" value="Genomic_DNA"/>
</dbReference>
<evidence type="ECO:0000313" key="1">
    <source>
        <dbReference type="EMBL" id="GGG18395.1"/>
    </source>
</evidence>
<dbReference type="RefSeq" id="WP_188532748.1">
    <property type="nucleotide sequence ID" value="NZ_BMGR01000014.1"/>
</dbReference>
<keyword evidence="2" id="KW-1185">Reference proteome</keyword>
<evidence type="ECO:0000313" key="2">
    <source>
        <dbReference type="Proteomes" id="UP000644756"/>
    </source>
</evidence>